<evidence type="ECO:0000256" key="1">
    <source>
        <dbReference type="SAM" id="Phobius"/>
    </source>
</evidence>
<evidence type="ECO:0000313" key="3">
    <source>
        <dbReference type="EMBL" id="CAD0113523.1"/>
    </source>
</evidence>
<dbReference type="Pfam" id="PF13967">
    <property type="entry name" value="RSN1_TM"/>
    <property type="match status" value="1"/>
</dbReference>
<feature type="domain" description="CSC1/OSCA1-like N-terminal transmembrane" evidence="2">
    <location>
        <begin position="35"/>
        <end position="72"/>
    </location>
</feature>
<keyword evidence="4" id="KW-1185">Reference proteome</keyword>
<dbReference type="EMBL" id="CAINUL010000016">
    <property type="protein sequence ID" value="CAD0113523.1"/>
    <property type="molecule type" value="Genomic_DNA"/>
</dbReference>
<reference evidence="3" key="1">
    <citation type="submission" date="2020-06" db="EMBL/GenBank/DDBJ databases">
        <authorList>
            <person name="Onetto C."/>
        </authorList>
    </citation>
    <scope>NUCLEOTIDE SEQUENCE</scope>
</reference>
<keyword evidence="1" id="KW-1133">Transmembrane helix</keyword>
<dbReference type="AlphaFoldDB" id="A0A9N8KMA4"/>
<comment type="caution">
    <text evidence="3">The sequence shown here is derived from an EMBL/GenBank/DDBJ whole genome shotgun (WGS) entry which is preliminary data.</text>
</comment>
<organism evidence="3 4">
    <name type="scientific">Aureobasidium uvarum</name>
    <dbReference type="NCBI Taxonomy" id="2773716"/>
    <lineage>
        <taxon>Eukaryota</taxon>
        <taxon>Fungi</taxon>
        <taxon>Dikarya</taxon>
        <taxon>Ascomycota</taxon>
        <taxon>Pezizomycotina</taxon>
        <taxon>Dothideomycetes</taxon>
        <taxon>Dothideomycetidae</taxon>
        <taxon>Dothideales</taxon>
        <taxon>Saccotheciaceae</taxon>
        <taxon>Aureobasidium</taxon>
    </lineage>
</organism>
<keyword evidence="1" id="KW-0812">Transmembrane</keyword>
<sequence>MTSRNQHVLDTGTPLGIGIMGEGDNRGGSSSYNKLIFTVVPLLVVAIPLVLAFLYLRQRQHRIYAPRTFLNTLEDE</sequence>
<proteinExistence type="predicted"/>
<keyword evidence="1" id="KW-0472">Membrane</keyword>
<dbReference type="InterPro" id="IPR032880">
    <property type="entry name" value="CSC1/OSCA1-like_N"/>
</dbReference>
<feature type="transmembrane region" description="Helical" evidence="1">
    <location>
        <begin position="35"/>
        <end position="56"/>
    </location>
</feature>
<name>A0A9N8KMA4_9PEZI</name>
<accession>A0A9N8KMA4</accession>
<protein>
    <recommendedName>
        <fullName evidence="2">CSC1/OSCA1-like N-terminal transmembrane domain-containing protein</fullName>
    </recommendedName>
</protein>
<dbReference type="Proteomes" id="UP000745764">
    <property type="component" value="Unassembled WGS sequence"/>
</dbReference>
<evidence type="ECO:0000259" key="2">
    <source>
        <dbReference type="Pfam" id="PF13967"/>
    </source>
</evidence>
<evidence type="ECO:0000313" key="4">
    <source>
        <dbReference type="Proteomes" id="UP000745764"/>
    </source>
</evidence>
<gene>
    <name evidence="3" type="ORF">AWRI4620_LOCUS7778</name>
</gene>